<organism evidence="2 3">
    <name type="scientific">Paraglaciecola arctica BSs20135</name>
    <dbReference type="NCBI Taxonomy" id="493475"/>
    <lineage>
        <taxon>Bacteria</taxon>
        <taxon>Pseudomonadati</taxon>
        <taxon>Pseudomonadota</taxon>
        <taxon>Gammaproteobacteria</taxon>
        <taxon>Alteromonadales</taxon>
        <taxon>Alteromonadaceae</taxon>
        <taxon>Paraglaciecola</taxon>
    </lineage>
</organism>
<comment type="caution">
    <text evidence="2">The sequence shown here is derived from an EMBL/GenBank/DDBJ whole genome shotgun (WGS) entry which is preliminary data.</text>
</comment>
<dbReference type="STRING" id="493475.GARC_0909"/>
<dbReference type="SUPFAM" id="SSF56925">
    <property type="entry name" value="OMPA-like"/>
    <property type="match status" value="1"/>
</dbReference>
<accession>K6Z386</accession>
<keyword evidence="1" id="KW-0732">Signal</keyword>
<evidence type="ECO:0000256" key="1">
    <source>
        <dbReference type="SAM" id="SignalP"/>
    </source>
</evidence>
<feature type="chain" id="PRO_5003897859" description="Outer membrane protein beta-barrel domain-containing protein" evidence="1">
    <location>
        <begin position="25"/>
        <end position="182"/>
    </location>
</feature>
<feature type="signal peptide" evidence="1">
    <location>
        <begin position="1"/>
        <end position="24"/>
    </location>
</feature>
<dbReference type="Proteomes" id="UP000006327">
    <property type="component" value="Unassembled WGS sequence"/>
</dbReference>
<sequence length="182" mass="19668">MKKNIRNTLFLSTLLFGYSVTANASNSNSEKHFSIGVGSYAFSLANDDNDSGTIDFSGINVAAGYAFSNKFQIRATYFSLENDNGYSGLENKGFDLMAYGGVGLLKRGFRGYGGAGFFSEEWGNQGDSVFGFQFGGGLGYNWGPAALDFVLTLRQSDEYEDFVVVSGTYVAVSGNLTISYLF</sequence>
<dbReference type="RefSeq" id="WP_007617161.1">
    <property type="nucleotide sequence ID" value="NZ_BAEO01000012.1"/>
</dbReference>
<dbReference type="OrthoDB" id="6371503at2"/>
<evidence type="ECO:0000313" key="3">
    <source>
        <dbReference type="Proteomes" id="UP000006327"/>
    </source>
</evidence>
<reference evidence="2 3" key="1">
    <citation type="journal article" date="2017" name="Antonie Van Leeuwenhoek">
        <title>Rhizobium rhizosphaerae sp. nov., a novel species isolated from rice rhizosphere.</title>
        <authorList>
            <person name="Zhao J.J."/>
            <person name="Zhang J."/>
            <person name="Zhang R.J."/>
            <person name="Zhang C.W."/>
            <person name="Yin H.Q."/>
            <person name="Zhang X.X."/>
        </authorList>
    </citation>
    <scope>NUCLEOTIDE SEQUENCE [LARGE SCALE GENOMIC DNA]</scope>
    <source>
        <strain evidence="2 3">BSs20135</strain>
    </source>
</reference>
<name>K6Z386_9ALTE</name>
<gene>
    <name evidence="2" type="ORF">GARC_0909</name>
</gene>
<dbReference type="InterPro" id="IPR011250">
    <property type="entry name" value="OMP/PagP_B-barrel"/>
</dbReference>
<proteinExistence type="predicted"/>
<dbReference type="EMBL" id="BAEO01000012">
    <property type="protein sequence ID" value="GAC17890.1"/>
    <property type="molecule type" value="Genomic_DNA"/>
</dbReference>
<protein>
    <recommendedName>
        <fullName evidence="4">Outer membrane protein beta-barrel domain-containing protein</fullName>
    </recommendedName>
</protein>
<dbReference type="AlphaFoldDB" id="K6Z386"/>
<evidence type="ECO:0008006" key="4">
    <source>
        <dbReference type="Google" id="ProtNLM"/>
    </source>
</evidence>
<evidence type="ECO:0000313" key="2">
    <source>
        <dbReference type="EMBL" id="GAC17890.1"/>
    </source>
</evidence>
<dbReference type="eggNOG" id="ENOG5032RSB">
    <property type="taxonomic scope" value="Bacteria"/>
</dbReference>
<keyword evidence="3" id="KW-1185">Reference proteome</keyword>